<dbReference type="SUPFAM" id="SSF110849">
    <property type="entry name" value="ParB/Sulfiredoxin"/>
    <property type="match status" value="1"/>
</dbReference>
<name>B9L0I3_THERP</name>
<evidence type="ECO:0000256" key="2">
    <source>
        <dbReference type="ARBA" id="ARBA00022829"/>
    </source>
</evidence>
<protein>
    <submittedName>
        <fullName evidence="5">Stage 0 sporulation protein J</fullName>
    </submittedName>
</protein>
<proteinExistence type="inferred from homology"/>
<sequence length="293" mass="32599">MARRSGLGRGLDALIPRTTVDPDAIREIALDDIAPNPRQPRQSFPEESLQELAESIRTHGIIQPLVVTYSGGKPPYQLVAGERRWRAARLAGLTTVPALVRDLSPKDAVEIALIENLQRADLSALETAAAYRTLIEEFGLTQAEVAARVGKSRSAIANTLRLLEAPETIQRALAMGDITEGHARALLSLPDTASQLAALQEIRQRSLTVRQTEELVRRWIREKKPPRRTSSPLSPEIEHVLDALRSRLRTKVELRTSSRGGRLIIHYYSAEELARLIDELLRQAHNDHLVELG</sequence>
<dbReference type="GO" id="GO:0045881">
    <property type="term" value="P:positive regulation of sporulation resulting in formation of a cellular spore"/>
    <property type="evidence" value="ECO:0007669"/>
    <property type="project" value="TreeGrafter"/>
</dbReference>
<dbReference type="GO" id="GO:0003677">
    <property type="term" value="F:DNA binding"/>
    <property type="evidence" value="ECO:0007669"/>
    <property type="project" value="UniProtKB-KW"/>
</dbReference>
<organism evidence="5 6">
    <name type="scientific">Thermomicrobium roseum (strain ATCC 27502 / DSM 5159 / P-2)</name>
    <dbReference type="NCBI Taxonomy" id="309801"/>
    <lineage>
        <taxon>Bacteria</taxon>
        <taxon>Pseudomonadati</taxon>
        <taxon>Thermomicrobiota</taxon>
        <taxon>Thermomicrobia</taxon>
        <taxon>Thermomicrobiales</taxon>
        <taxon>Thermomicrobiaceae</taxon>
        <taxon>Thermomicrobium</taxon>
    </lineage>
</organism>
<comment type="similarity">
    <text evidence="1">Belongs to the ParB family.</text>
</comment>
<gene>
    <name evidence="5" type="ordered locus">trd_1054</name>
</gene>
<dbReference type="Pfam" id="PF02195">
    <property type="entry name" value="ParB_N"/>
    <property type="match status" value="1"/>
</dbReference>
<dbReference type="InterPro" id="IPR036086">
    <property type="entry name" value="ParB/Sulfiredoxin_sf"/>
</dbReference>
<dbReference type="PANTHER" id="PTHR33375">
    <property type="entry name" value="CHROMOSOME-PARTITIONING PROTEIN PARB-RELATED"/>
    <property type="match status" value="1"/>
</dbReference>
<dbReference type="FunFam" id="3.90.1530.30:FF:000001">
    <property type="entry name" value="Chromosome partitioning protein ParB"/>
    <property type="match status" value="1"/>
</dbReference>
<evidence type="ECO:0000256" key="3">
    <source>
        <dbReference type="ARBA" id="ARBA00023125"/>
    </source>
</evidence>
<dbReference type="RefSeq" id="WP_015922007.1">
    <property type="nucleotide sequence ID" value="NC_011959.1"/>
</dbReference>
<dbReference type="SMART" id="SM00470">
    <property type="entry name" value="ParB"/>
    <property type="match status" value="1"/>
</dbReference>
<dbReference type="EMBL" id="CP001275">
    <property type="protein sequence ID" value="ACM05913.1"/>
    <property type="molecule type" value="Genomic_DNA"/>
</dbReference>
<dbReference type="PROSITE" id="PS50943">
    <property type="entry name" value="HTH_CROC1"/>
    <property type="match status" value="1"/>
</dbReference>
<dbReference type="InterPro" id="IPR057240">
    <property type="entry name" value="ParB_dimer_C"/>
</dbReference>
<evidence type="ECO:0000313" key="6">
    <source>
        <dbReference type="Proteomes" id="UP000000447"/>
    </source>
</evidence>
<dbReference type="eggNOG" id="COG1475">
    <property type="taxonomic scope" value="Bacteria"/>
</dbReference>
<dbReference type="PANTHER" id="PTHR33375:SF1">
    <property type="entry name" value="CHROMOSOME-PARTITIONING PROTEIN PARB-RELATED"/>
    <property type="match status" value="1"/>
</dbReference>
<dbReference type="GO" id="GO:0005694">
    <property type="term" value="C:chromosome"/>
    <property type="evidence" value="ECO:0007669"/>
    <property type="project" value="TreeGrafter"/>
</dbReference>
<keyword evidence="2" id="KW-0159">Chromosome partition</keyword>
<dbReference type="Pfam" id="PF23552">
    <property type="entry name" value="ParB_C"/>
    <property type="match status" value="1"/>
</dbReference>
<evidence type="ECO:0000256" key="1">
    <source>
        <dbReference type="ARBA" id="ARBA00006295"/>
    </source>
</evidence>
<evidence type="ECO:0000313" key="5">
    <source>
        <dbReference type="EMBL" id="ACM05913.1"/>
    </source>
</evidence>
<dbReference type="InterPro" id="IPR003115">
    <property type="entry name" value="ParB_N"/>
</dbReference>
<dbReference type="Pfam" id="PF17762">
    <property type="entry name" value="HTH_ParB"/>
    <property type="match status" value="1"/>
</dbReference>
<dbReference type="InterPro" id="IPR001387">
    <property type="entry name" value="Cro/C1-type_HTH"/>
</dbReference>
<evidence type="ECO:0000259" key="4">
    <source>
        <dbReference type="PROSITE" id="PS50943"/>
    </source>
</evidence>
<dbReference type="Proteomes" id="UP000000447">
    <property type="component" value="Chromosome"/>
</dbReference>
<dbReference type="InterPro" id="IPR050336">
    <property type="entry name" value="Chromosome_partition/occlusion"/>
</dbReference>
<reference evidence="5 6" key="1">
    <citation type="journal article" date="2009" name="PLoS ONE">
        <title>Complete genome sequence of the aerobic CO-oxidizing thermophile Thermomicrobium roseum.</title>
        <authorList>
            <person name="Wu D."/>
            <person name="Raymond J."/>
            <person name="Wu M."/>
            <person name="Chatterji S."/>
            <person name="Ren Q."/>
            <person name="Graham J.E."/>
            <person name="Bryant D.A."/>
            <person name="Robb F."/>
            <person name="Colman A."/>
            <person name="Tallon L.J."/>
            <person name="Badger J.H."/>
            <person name="Madupu R."/>
            <person name="Ward N.L."/>
            <person name="Eisen J.A."/>
        </authorList>
    </citation>
    <scope>NUCLEOTIDE SEQUENCE [LARGE SCALE GENOMIC DNA]</scope>
    <source>
        <strain evidence="6">ATCC 27502 / DSM 5159 / P-2</strain>
    </source>
</reference>
<keyword evidence="6" id="KW-1185">Reference proteome</keyword>
<keyword evidence="3" id="KW-0238">DNA-binding</keyword>
<dbReference type="Gene3D" id="1.10.10.2830">
    <property type="match status" value="1"/>
</dbReference>
<dbReference type="AlphaFoldDB" id="B9L0I3"/>
<accession>B9L0I3</accession>
<dbReference type="GO" id="GO:0007059">
    <property type="term" value="P:chromosome segregation"/>
    <property type="evidence" value="ECO:0007669"/>
    <property type="project" value="UniProtKB-KW"/>
</dbReference>
<dbReference type="InterPro" id="IPR041468">
    <property type="entry name" value="HTH_ParB/Spo0J"/>
</dbReference>
<dbReference type="KEGG" id="tro:trd_1054"/>
<dbReference type="SUPFAM" id="SSF109709">
    <property type="entry name" value="KorB DNA-binding domain-like"/>
    <property type="match status" value="1"/>
</dbReference>
<dbReference type="OrthoDB" id="9802051at2"/>
<dbReference type="STRING" id="309801.trd_1054"/>
<dbReference type="FunFam" id="1.10.10.2830:FF:000001">
    <property type="entry name" value="Chromosome partitioning protein ParB"/>
    <property type="match status" value="1"/>
</dbReference>
<feature type="domain" description="HTH cro/C1-type" evidence="4">
    <location>
        <begin position="132"/>
        <end position="158"/>
    </location>
</feature>
<dbReference type="NCBIfam" id="TIGR00180">
    <property type="entry name" value="parB_part"/>
    <property type="match status" value="1"/>
</dbReference>
<dbReference type="Gene3D" id="3.90.1530.30">
    <property type="match status" value="1"/>
</dbReference>
<dbReference type="CDD" id="cd16393">
    <property type="entry name" value="SPO0J_N"/>
    <property type="match status" value="1"/>
</dbReference>
<dbReference type="HOGENOM" id="CLU_023853_0_0_0"/>
<dbReference type="InterPro" id="IPR004437">
    <property type="entry name" value="ParB/RepB/Spo0J"/>
</dbReference>